<dbReference type="InterPro" id="IPR011009">
    <property type="entry name" value="Kinase-like_dom_sf"/>
</dbReference>
<keyword evidence="1" id="KW-0808">Transferase</keyword>
<name>A0ABU7K6U0_9ACTN</name>
<dbReference type="RefSeq" id="WP_330091752.1">
    <property type="nucleotide sequence ID" value="NZ_JAUZMY010000010.1"/>
</dbReference>
<accession>A0ABU7K6U0</accession>
<sequence>MDRNIIALLEPRLGTDLVIKPAAGGYGGSTTAIVENSQGGRVFVKATPNKAGGNRKAARREAAIGPHLEGVAPKFLFHVEDHGWLVTVVEALDARPTDLAPGSPDLGPAISAVDRIYMVGLPAVAEGWDDTRWDQFADQQDLPYLRGDSLTHADMHGRNILLDGGGRGWVVDWEWPTRASAALMPTMLGVQLVSAGHTPSSALGWVSRLKAWDVASVRARQVCSAVNARKYAEIARSHPEEGWLQELSEAATAWAEHLGGR</sequence>
<reference evidence="1 2" key="1">
    <citation type="submission" date="2023-08" db="EMBL/GenBank/DDBJ databases">
        <authorList>
            <person name="Girao M."/>
            <person name="Carvalho M.F."/>
        </authorList>
    </citation>
    <scope>NUCLEOTIDE SEQUENCE [LARGE SCALE GENOMIC DNA]</scope>
    <source>
        <strain evidence="1 2">CT-R113</strain>
    </source>
</reference>
<organism evidence="1 2">
    <name type="scientific">Nocardiopsis codii</name>
    <dbReference type="NCBI Taxonomy" id="3065942"/>
    <lineage>
        <taxon>Bacteria</taxon>
        <taxon>Bacillati</taxon>
        <taxon>Actinomycetota</taxon>
        <taxon>Actinomycetes</taxon>
        <taxon>Streptosporangiales</taxon>
        <taxon>Nocardiopsidaceae</taxon>
        <taxon>Nocardiopsis</taxon>
    </lineage>
</organism>
<evidence type="ECO:0000313" key="2">
    <source>
        <dbReference type="Proteomes" id="UP001356095"/>
    </source>
</evidence>
<dbReference type="GO" id="GO:0016301">
    <property type="term" value="F:kinase activity"/>
    <property type="evidence" value="ECO:0007669"/>
    <property type="project" value="UniProtKB-KW"/>
</dbReference>
<keyword evidence="2" id="KW-1185">Reference proteome</keyword>
<protein>
    <submittedName>
        <fullName evidence="1">Protein kinase</fullName>
    </submittedName>
</protein>
<dbReference type="SUPFAM" id="SSF56112">
    <property type="entry name" value="Protein kinase-like (PK-like)"/>
    <property type="match status" value="1"/>
</dbReference>
<gene>
    <name evidence="1" type="ORF">Q8791_12105</name>
</gene>
<comment type="caution">
    <text evidence="1">The sequence shown here is derived from an EMBL/GenBank/DDBJ whole genome shotgun (WGS) entry which is preliminary data.</text>
</comment>
<keyword evidence="1" id="KW-0418">Kinase</keyword>
<dbReference type="Proteomes" id="UP001356095">
    <property type="component" value="Unassembled WGS sequence"/>
</dbReference>
<evidence type="ECO:0000313" key="1">
    <source>
        <dbReference type="EMBL" id="MEE2037961.1"/>
    </source>
</evidence>
<dbReference type="EMBL" id="JAUZMY010000010">
    <property type="protein sequence ID" value="MEE2037961.1"/>
    <property type="molecule type" value="Genomic_DNA"/>
</dbReference>
<proteinExistence type="predicted"/>